<accession>A0ABW0X1P7</accession>
<dbReference type="InterPro" id="IPR005158">
    <property type="entry name" value="BTAD"/>
</dbReference>
<dbReference type="InterPro" id="IPR027417">
    <property type="entry name" value="P-loop_NTPase"/>
</dbReference>
<dbReference type="InterPro" id="IPR016032">
    <property type="entry name" value="Sig_transdc_resp-reg_C-effctor"/>
</dbReference>
<dbReference type="InterPro" id="IPR036388">
    <property type="entry name" value="WH-like_DNA-bd_sf"/>
</dbReference>
<dbReference type="SUPFAM" id="SSF46894">
    <property type="entry name" value="C-terminal effector domain of the bipartite response regulators"/>
    <property type="match status" value="1"/>
</dbReference>
<dbReference type="EMBL" id="JBHSOF010000011">
    <property type="protein sequence ID" value="MFC5663698.1"/>
    <property type="molecule type" value="Genomic_DNA"/>
</dbReference>
<evidence type="ECO:0000256" key="3">
    <source>
        <dbReference type="ARBA" id="ARBA00023015"/>
    </source>
</evidence>
<comment type="similarity">
    <text evidence="1">Belongs to the AfsR/DnrI/RedD regulatory family.</text>
</comment>
<comment type="caution">
    <text evidence="8">The sequence shown here is derived from an EMBL/GenBank/DDBJ whole genome shotgun (WGS) entry which is preliminary data.</text>
</comment>
<feature type="domain" description="OmpR/PhoB-type" evidence="7">
    <location>
        <begin position="1"/>
        <end position="91"/>
    </location>
</feature>
<dbReference type="InterPro" id="IPR041664">
    <property type="entry name" value="AAA_16"/>
</dbReference>
<dbReference type="InterPro" id="IPR001867">
    <property type="entry name" value="OmpR/PhoB-type_DNA-bd"/>
</dbReference>
<evidence type="ECO:0000313" key="8">
    <source>
        <dbReference type="EMBL" id="MFC5663698.1"/>
    </source>
</evidence>
<evidence type="ECO:0000256" key="1">
    <source>
        <dbReference type="ARBA" id="ARBA00005820"/>
    </source>
</evidence>
<dbReference type="Pfam" id="PF03704">
    <property type="entry name" value="BTAD"/>
    <property type="match status" value="1"/>
</dbReference>
<dbReference type="RefSeq" id="WP_380225367.1">
    <property type="nucleotide sequence ID" value="NZ_JBHSOF010000011.1"/>
</dbReference>
<gene>
    <name evidence="8" type="ORF">ACFP3U_11970</name>
</gene>
<feature type="DNA-binding region" description="OmpR/PhoB-type" evidence="6">
    <location>
        <begin position="1"/>
        <end position="91"/>
    </location>
</feature>
<dbReference type="Gene3D" id="1.10.8.430">
    <property type="entry name" value="Helical domain of apoptotic protease-activating factors"/>
    <property type="match status" value="1"/>
</dbReference>
<keyword evidence="2" id="KW-0902">Two-component regulatory system</keyword>
<dbReference type="InterPro" id="IPR042197">
    <property type="entry name" value="Apaf_helical"/>
</dbReference>
<keyword evidence="4 6" id="KW-0238">DNA-binding</keyword>
<dbReference type="Pfam" id="PF00486">
    <property type="entry name" value="Trans_reg_C"/>
    <property type="match status" value="1"/>
</dbReference>
<keyword evidence="9" id="KW-1185">Reference proteome</keyword>
<dbReference type="Gene3D" id="1.25.40.10">
    <property type="entry name" value="Tetratricopeptide repeat domain"/>
    <property type="match status" value="1"/>
</dbReference>
<dbReference type="PRINTS" id="PR00364">
    <property type="entry name" value="DISEASERSIST"/>
</dbReference>
<keyword evidence="3" id="KW-0805">Transcription regulation</keyword>
<reference evidence="9" key="1">
    <citation type="journal article" date="2019" name="Int. J. Syst. Evol. Microbiol.">
        <title>The Global Catalogue of Microorganisms (GCM) 10K type strain sequencing project: providing services to taxonomists for standard genome sequencing and annotation.</title>
        <authorList>
            <consortium name="The Broad Institute Genomics Platform"/>
            <consortium name="The Broad Institute Genome Sequencing Center for Infectious Disease"/>
            <person name="Wu L."/>
            <person name="Ma J."/>
        </authorList>
    </citation>
    <scope>NUCLEOTIDE SEQUENCE [LARGE SCALE GENOMIC DNA]</scope>
    <source>
        <strain evidence="9">CGMCC 4.1437</strain>
    </source>
</reference>
<keyword evidence="5" id="KW-0804">Transcription</keyword>
<dbReference type="PANTHER" id="PTHR35807:SF1">
    <property type="entry name" value="TRANSCRIPTIONAL REGULATOR REDD"/>
    <property type="match status" value="1"/>
</dbReference>
<dbReference type="Pfam" id="PF13191">
    <property type="entry name" value="AAA_16"/>
    <property type="match status" value="1"/>
</dbReference>
<dbReference type="PANTHER" id="PTHR35807">
    <property type="entry name" value="TRANSCRIPTIONAL REGULATOR REDD-RELATED"/>
    <property type="match status" value="1"/>
</dbReference>
<sequence length="617" mass="66169">MHLGVLGPVEVRDDEGGIVELPGTKVHTVLATLILAEGQTVSDDRLSSMLWAWDPPTTMSAQIYTYVSRLRKRLGPDVELVRRPRGYQLRADRAGLDLAEFERSAGLGRTALAGRRWAEAARELRAALDLVRGPALTNVTEHLADVERPRLEELHLAALEDWFEAELALGRHHRLVPDLTSLTAEHPMRERTRGQLMTALYRCGRQSDALAVFHAGRRILAEELGVDPGEALAGVHQGVLDGSLARHAPAPAPEPVTLRPAAPAMLPPDLPDFTGRRAELDQLLGLVEPHPIARPRRAFLTGTAGIGKSALAVHAAHRLRERFPDGQLYADLGDGEGGRAKDPAEVLTCFLRALGVEPAGHGLGLDELTRLYRTHSAGRRLLVVLDNAPGTGRLTALMPTGPEAAVIVTSRRHLAGASARDTTVLAPFTADESTALLAAVAGERIAADPRAAREIAAACAGLPLAVRIAGVRLAARPQWSAARLAARLADPATRLDELNFGELRVRDSLLRSLVDVEERARLALPALAAFGTGAFPAEAAARLLRVPEAAAERALEELVDARLLEAAADPARPGGPAYRLPDLVLLLTAGLGDDPRRDYPDPWRGIARAVVNLRPTG</sequence>
<dbReference type="CDD" id="cd15831">
    <property type="entry name" value="BTAD"/>
    <property type="match status" value="1"/>
</dbReference>
<dbReference type="PROSITE" id="PS51755">
    <property type="entry name" value="OMPR_PHOB"/>
    <property type="match status" value="1"/>
</dbReference>
<dbReference type="SMART" id="SM00862">
    <property type="entry name" value="Trans_reg_C"/>
    <property type="match status" value="1"/>
</dbReference>
<name>A0ABW0X1P7_9ACTN</name>
<dbReference type="InterPro" id="IPR051677">
    <property type="entry name" value="AfsR-DnrI-RedD_regulator"/>
</dbReference>
<organism evidence="8 9">
    <name type="scientific">Kitasatospora misakiensis</name>
    <dbReference type="NCBI Taxonomy" id="67330"/>
    <lineage>
        <taxon>Bacteria</taxon>
        <taxon>Bacillati</taxon>
        <taxon>Actinomycetota</taxon>
        <taxon>Actinomycetes</taxon>
        <taxon>Kitasatosporales</taxon>
        <taxon>Streptomycetaceae</taxon>
        <taxon>Kitasatospora</taxon>
    </lineage>
</organism>
<dbReference type="SUPFAM" id="SSF52540">
    <property type="entry name" value="P-loop containing nucleoside triphosphate hydrolases"/>
    <property type="match status" value="1"/>
</dbReference>
<evidence type="ECO:0000256" key="2">
    <source>
        <dbReference type="ARBA" id="ARBA00023012"/>
    </source>
</evidence>
<evidence type="ECO:0000256" key="6">
    <source>
        <dbReference type="PROSITE-ProRule" id="PRU01091"/>
    </source>
</evidence>
<proteinExistence type="inferred from homology"/>
<dbReference type="Gene3D" id="1.10.10.10">
    <property type="entry name" value="Winged helix-like DNA-binding domain superfamily/Winged helix DNA-binding domain"/>
    <property type="match status" value="1"/>
</dbReference>
<dbReference type="SUPFAM" id="SSF48452">
    <property type="entry name" value="TPR-like"/>
    <property type="match status" value="1"/>
</dbReference>
<evidence type="ECO:0000256" key="4">
    <source>
        <dbReference type="ARBA" id="ARBA00023125"/>
    </source>
</evidence>
<evidence type="ECO:0000259" key="7">
    <source>
        <dbReference type="PROSITE" id="PS51755"/>
    </source>
</evidence>
<evidence type="ECO:0000256" key="5">
    <source>
        <dbReference type="ARBA" id="ARBA00023163"/>
    </source>
</evidence>
<dbReference type="SMART" id="SM01043">
    <property type="entry name" value="BTAD"/>
    <property type="match status" value="1"/>
</dbReference>
<evidence type="ECO:0000313" key="9">
    <source>
        <dbReference type="Proteomes" id="UP001595975"/>
    </source>
</evidence>
<protein>
    <submittedName>
        <fullName evidence="8">BTAD domain-containing putative transcriptional regulator</fullName>
    </submittedName>
</protein>
<dbReference type="Proteomes" id="UP001595975">
    <property type="component" value="Unassembled WGS sequence"/>
</dbReference>
<dbReference type="InterPro" id="IPR011990">
    <property type="entry name" value="TPR-like_helical_dom_sf"/>
</dbReference>
<dbReference type="Gene3D" id="3.40.50.300">
    <property type="entry name" value="P-loop containing nucleotide triphosphate hydrolases"/>
    <property type="match status" value="1"/>
</dbReference>